<reference evidence="8" key="1">
    <citation type="submission" date="2020-06" db="EMBL/GenBank/DDBJ databases">
        <authorList>
            <person name="Dong N."/>
        </authorList>
    </citation>
    <scope>NUCLEOTIDE SEQUENCE</scope>
    <source>
        <strain evidence="8">R1692</strain>
    </source>
</reference>
<dbReference type="Proteomes" id="UP001170954">
    <property type="component" value="Unassembled WGS sequence"/>
</dbReference>
<reference evidence="8" key="2">
    <citation type="journal article" date="2022" name="Sci. Total Environ.">
        <title>Prevalence, transmission, and molecular epidemiology of tet(X)-positive bacteria among humans, animals, and environmental niches in China: An epidemiological, and genomic-based study.</title>
        <authorList>
            <person name="Dong N."/>
            <person name="Zeng Y."/>
            <person name="Cai C."/>
            <person name="Sun C."/>
            <person name="Lu J."/>
            <person name="Liu C."/>
            <person name="Zhou H."/>
            <person name="Sun Q."/>
            <person name="Shu L."/>
            <person name="Wang H."/>
            <person name="Wang Y."/>
            <person name="Wang S."/>
            <person name="Wu C."/>
            <person name="Chan E.W."/>
            <person name="Chen G."/>
            <person name="Shen Z."/>
            <person name="Chen S."/>
            <person name="Zhang R."/>
        </authorList>
    </citation>
    <scope>NUCLEOTIDE SEQUENCE</scope>
    <source>
        <strain evidence="8">R1692</strain>
    </source>
</reference>
<evidence type="ECO:0000313" key="8">
    <source>
        <dbReference type="EMBL" id="MDM1048930.1"/>
    </source>
</evidence>
<comment type="subcellular location">
    <subcellularLocation>
        <location evidence="1">Cell outer membrane</location>
    </subcellularLocation>
</comment>
<dbReference type="EMBL" id="JACAGK010000033">
    <property type="protein sequence ID" value="MDM1048930.1"/>
    <property type="molecule type" value="Genomic_DNA"/>
</dbReference>
<sequence length="544" mass="62503">MNKIYKIGLLAILLATSCNDDYLEKYPLDEISDATFWKTASDVEMYANQFYATLFDARLAWFNVDNASDNQIPSSRNIYTWNEYNVPATGGGWGKTDWLQIRRCNYALDRIATMTITDPALKRAEGEIRFFKSFHYLEKLKKFGEVPWLNTSLTPESPELTAPRDSRETVTNNILADLDFAIANLPESSTADRLTKYAALALKTEVCLFEGTFRKYHQVGTGHEELLRLAASSAEQIINSNQFSVYKTGKVEEDFFDLFVQYELKGNSEGILVQRFITDKRMHNNVRQLGEPQTGYSKDFVESYLCEDGLPIALSPLYKGDANFADEFVNRDPRMRQSIYREDRPYRIFDNGTVNYKEMPEFLNANCPTSYFIIKGYSPFEKDRLPSTSIIDDFIYRYGKVLLDYAEAKAELGECTQDVLDGTINLLRDRVGMPHLTVAVGFTDPNWPNWEVPISPLLNEIRRERRIETSAEGDRWDDLVRWKAGKLLENPKTILGARDPANGNLRVIYPGFTARKWDNKLYLYPIPTQEITLNPNLTQNPGWQ</sequence>
<evidence type="ECO:0000256" key="1">
    <source>
        <dbReference type="ARBA" id="ARBA00004442"/>
    </source>
</evidence>
<comment type="caution">
    <text evidence="8">The sequence shown here is derived from an EMBL/GenBank/DDBJ whole genome shotgun (WGS) entry which is preliminary data.</text>
</comment>
<dbReference type="Pfam" id="PF14322">
    <property type="entry name" value="SusD-like_3"/>
    <property type="match status" value="1"/>
</dbReference>
<evidence type="ECO:0000256" key="2">
    <source>
        <dbReference type="ARBA" id="ARBA00006275"/>
    </source>
</evidence>
<evidence type="ECO:0000256" key="4">
    <source>
        <dbReference type="ARBA" id="ARBA00023136"/>
    </source>
</evidence>
<evidence type="ECO:0000256" key="5">
    <source>
        <dbReference type="ARBA" id="ARBA00023237"/>
    </source>
</evidence>
<evidence type="ECO:0000259" key="6">
    <source>
        <dbReference type="Pfam" id="PF07980"/>
    </source>
</evidence>
<evidence type="ECO:0000256" key="3">
    <source>
        <dbReference type="ARBA" id="ARBA00022729"/>
    </source>
</evidence>
<name>A0ABT7NP23_9SPHI</name>
<keyword evidence="3" id="KW-0732">Signal</keyword>
<protein>
    <submittedName>
        <fullName evidence="8">RagB/SusD family nutrient uptake outer membrane protein</fullName>
    </submittedName>
</protein>
<gene>
    <name evidence="8" type="ORF">HX018_11860</name>
</gene>
<dbReference type="InterPro" id="IPR033985">
    <property type="entry name" value="SusD-like_N"/>
</dbReference>
<dbReference type="PROSITE" id="PS51257">
    <property type="entry name" value="PROKAR_LIPOPROTEIN"/>
    <property type="match status" value="1"/>
</dbReference>
<dbReference type="RefSeq" id="WP_286651556.1">
    <property type="nucleotide sequence ID" value="NZ_JACAGK010000033.1"/>
</dbReference>
<dbReference type="InterPro" id="IPR012944">
    <property type="entry name" value="SusD_RagB_dom"/>
</dbReference>
<keyword evidence="9" id="KW-1185">Reference proteome</keyword>
<dbReference type="InterPro" id="IPR011990">
    <property type="entry name" value="TPR-like_helical_dom_sf"/>
</dbReference>
<accession>A0ABT7NP23</accession>
<proteinExistence type="inferred from homology"/>
<dbReference type="SUPFAM" id="SSF48452">
    <property type="entry name" value="TPR-like"/>
    <property type="match status" value="1"/>
</dbReference>
<comment type="similarity">
    <text evidence="2">Belongs to the SusD family.</text>
</comment>
<keyword evidence="5" id="KW-0998">Cell outer membrane</keyword>
<organism evidence="8 9">
    <name type="scientific">Sphingobacterium hotanense</name>
    <dbReference type="NCBI Taxonomy" id="649196"/>
    <lineage>
        <taxon>Bacteria</taxon>
        <taxon>Pseudomonadati</taxon>
        <taxon>Bacteroidota</taxon>
        <taxon>Sphingobacteriia</taxon>
        <taxon>Sphingobacteriales</taxon>
        <taxon>Sphingobacteriaceae</taxon>
        <taxon>Sphingobacterium</taxon>
    </lineage>
</organism>
<evidence type="ECO:0000313" key="9">
    <source>
        <dbReference type="Proteomes" id="UP001170954"/>
    </source>
</evidence>
<evidence type="ECO:0000259" key="7">
    <source>
        <dbReference type="Pfam" id="PF14322"/>
    </source>
</evidence>
<dbReference type="Pfam" id="PF07980">
    <property type="entry name" value="SusD_RagB"/>
    <property type="match status" value="1"/>
</dbReference>
<feature type="domain" description="SusD-like N-terminal" evidence="7">
    <location>
        <begin position="61"/>
        <end position="204"/>
    </location>
</feature>
<keyword evidence="4" id="KW-0472">Membrane</keyword>
<dbReference type="Gene3D" id="1.25.40.390">
    <property type="match status" value="1"/>
</dbReference>
<feature type="domain" description="RagB/SusD" evidence="6">
    <location>
        <begin position="284"/>
        <end position="543"/>
    </location>
</feature>